<accession>A0A7W9LID0</accession>
<comment type="caution">
    <text evidence="3">The sequence shown here is derived from an EMBL/GenBank/DDBJ whole genome shotgun (WGS) entry which is preliminary data.</text>
</comment>
<sequence>MNDLEERLRAAFDARARAYEPDPHAWARIMERRPRRRPARWLLAALPVALLTVFVPVLLNGGLGRNTAIDPTGIYQHLMKERTPLGKEASVDNPSEGKPLRIWFARGKLGYPEVCYIVERAAGEPYGACVEAVEWRNADAWYVGSTLRDGAGTAMDWGLALQDVGAVAGVTKGGQEFQGTVRSLDGAPYRLWTVTYPSQEPMSKIRISDVQGKGLGWWSRDGLFLPDGQPMSAPMELSQGISVQPYRTKEGTRLTWSRHGAELASQVPSATDQAVTISGRRDMIIGLARKDVARIEVSFGGGSTASVVTRPDPWNLGVTLFAAMSPSDDRAEGRRVTAYDASGKQVWSQDEPARKEPSEPDKVAGEVMNLPGTEGSGRPVRIWFTRRSDGGDGFCYTGGPGPTDQGMTGCFISFAQNSYPFQQATTYLPDPGADIYFGPALADWESVEAVLLDGRRVRASFLRGKGAPYSVWHVSVPRGTEVGGFVVKAKGRPDKQVPNYSKSCAKQAARSEASPQTLPAGITALLVPGCAAFWENGEIVPALPGPLPGARLSDLLDAARPVQWISGETAWYGYATAGTAKVELRMKGGASGTAEAVPDTWGQNVTLFAAPTPKGAPKNRSDIVALTGYDAGGKELWRYELPKRGAPKF</sequence>
<feature type="transmembrane region" description="Helical" evidence="2">
    <location>
        <begin position="41"/>
        <end position="59"/>
    </location>
</feature>
<evidence type="ECO:0000256" key="2">
    <source>
        <dbReference type="SAM" id="Phobius"/>
    </source>
</evidence>
<dbReference type="Proteomes" id="UP000579153">
    <property type="component" value="Unassembled WGS sequence"/>
</dbReference>
<feature type="compositionally biased region" description="Basic and acidic residues" evidence="1">
    <location>
        <begin position="351"/>
        <end position="364"/>
    </location>
</feature>
<keyword evidence="4" id="KW-1185">Reference proteome</keyword>
<keyword evidence="2" id="KW-0812">Transmembrane</keyword>
<gene>
    <name evidence="3" type="ORF">HD596_011585</name>
</gene>
<name>A0A7W9LID0_9ACTN</name>
<keyword evidence="2" id="KW-1133">Transmembrane helix</keyword>
<organism evidence="3 4">
    <name type="scientific">Nonomuraea jabiensis</name>
    <dbReference type="NCBI Taxonomy" id="882448"/>
    <lineage>
        <taxon>Bacteria</taxon>
        <taxon>Bacillati</taxon>
        <taxon>Actinomycetota</taxon>
        <taxon>Actinomycetes</taxon>
        <taxon>Streptosporangiales</taxon>
        <taxon>Streptosporangiaceae</taxon>
        <taxon>Nonomuraea</taxon>
    </lineage>
</organism>
<dbReference type="AlphaFoldDB" id="A0A7W9LID0"/>
<evidence type="ECO:0000256" key="1">
    <source>
        <dbReference type="SAM" id="MobiDB-lite"/>
    </source>
</evidence>
<proteinExistence type="predicted"/>
<evidence type="ECO:0000313" key="4">
    <source>
        <dbReference type="Proteomes" id="UP000579153"/>
    </source>
</evidence>
<dbReference type="RefSeq" id="WP_185077702.1">
    <property type="nucleotide sequence ID" value="NZ_JACHMB010000001.1"/>
</dbReference>
<dbReference type="EMBL" id="JACHMB010000001">
    <property type="protein sequence ID" value="MBB5784829.1"/>
    <property type="molecule type" value="Genomic_DNA"/>
</dbReference>
<feature type="region of interest" description="Disordered" evidence="1">
    <location>
        <begin position="341"/>
        <end position="371"/>
    </location>
</feature>
<reference evidence="3 4" key="1">
    <citation type="submission" date="2020-08" db="EMBL/GenBank/DDBJ databases">
        <title>Sequencing the genomes of 1000 actinobacteria strains.</title>
        <authorList>
            <person name="Klenk H.-P."/>
        </authorList>
    </citation>
    <scope>NUCLEOTIDE SEQUENCE [LARGE SCALE GENOMIC DNA]</scope>
    <source>
        <strain evidence="3 4">DSM 45507</strain>
    </source>
</reference>
<keyword evidence="2" id="KW-0472">Membrane</keyword>
<protein>
    <submittedName>
        <fullName evidence="3">Uncharacterized protein</fullName>
    </submittedName>
</protein>
<evidence type="ECO:0000313" key="3">
    <source>
        <dbReference type="EMBL" id="MBB5784829.1"/>
    </source>
</evidence>